<evidence type="ECO:0000256" key="2">
    <source>
        <dbReference type="ARBA" id="ARBA00023012"/>
    </source>
</evidence>
<evidence type="ECO:0000256" key="1">
    <source>
        <dbReference type="ARBA" id="ARBA00022553"/>
    </source>
</evidence>
<dbReference type="FunFam" id="3.40.50.2300:FF:000001">
    <property type="entry name" value="DNA-binding response regulator PhoB"/>
    <property type="match status" value="1"/>
</dbReference>
<accession>A0A2N1UPD7</accession>
<comment type="caution">
    <text evidence="8">The sequence shown here is derived from an EMBL/GenBank/DDBJ whole genome shotgun (WGS) entry which is preliminary data.</text>
</comment>
<evidence type="ECO:0000313" key="8">
    <source>
        <dbReference type="EMBL" id="PKL72755.1"/>
    </source>
</evidence>
<dbReference type="Gene3D" id="3.40.50.2300">
    <property type="match status" value="1"/>
</dbReference>
<protein>
    <submittedName>
        <fullName evidence="8">Response regulator</fullName>
    </submittedName>
</protein>
<dbReference type="Pfam" id="PF00072">
    <property type="entry name" value="Response_reg"/>
    <property type="match status" value="1"/>
</dbReference>
<dbReference type="InterPro" id="IPR001789">
    <property type="entry name" value="Sig_transdc_resp-reg_receiver"/>
</dbReference>
<dbReference type="GO" id="GO:0000160">
    <property type="term" value="P:phosphorelay signal transduction system"/>
    <property type="evidence" value="ECO:0007669"/>
    <property type="project" value="UniProtKB-KW"/>
</dbReference>
<keyword evidence="3" id="KW-0805">Transcription regulation</keyword>
<dbReference type="SUPFAM" id="SSF52172">
    <property type="entry name" value="CheY-like"/>
    <property type="match status" value="1"/>
</dbReference>
<gene>
    <name evidence="8" type="ORF">CVV26_00650</name>
</gene>
<keyword evidence="2" id="KW-0902">Two-component regulatory system</keyword>
<evidence type="ECO:0000256" key="4">
    <source>
        <dbReference type="ARBA" id="ARBA00023125"/>
    </source>
</evidence>
<evidence type="ECO:0000256" key="6">
    <source>
        <dbReference type="PROSITE-ProRule" id="PRU00169"/>
    </source>
</evidence>
<dbReference type="GO" id="GO:0003677">
    <property type="term" value="F:DNA binding"/>
    <property type="evidence" value="ECO:0007669"/>
    <property type="project" value="UniProtKB-KW"/>
</dbReference>
<dbReference type="PROSITE" id="PS50110">
    <property type="entry name" value="RESPONSE_REGULATORY"/>
    <property type="match status" value="1"/>
</dbReference>
<name>A0A2N1UPD7_9BACT</name>
<organism evidence="8 9">
    <name type="scientific">Candidatus Kuenenbacteria bacterium HGW-Kuenenbacteria-1</name>
    <dbReference type="NCBI Taxonomy" id="2013812"/>
    <lineage>
        <taxon>Bacteria</taxon>
        <taxon>Candidatus Kueneniibacteriota</taxon>
    </lineage>
</organism>
<evidence type="ECO:0000256" key="5">
    <source>
        <dbReference type="ARBA" id="ARBA00023163"/>
    </source>
</evidence>
<evidence type="ECO:0000313" key="9">
    <source>
        <dbReference type="Proteomes" id="UP000233414"/>
    </source>
</evidence>
<dbReference type="PANTHER" id="PTHR44591">
    <property type="entry name" value="STRESS RESPONSE REGULATOR PROTEIN 1"/>
    <property type="match status" value="1"/>
</dbReference>
<keyword evidence="4" id="KW-0238">DNA-binding</keyword>
<feature type="domain" description="Response regulatory" evidence="7">
    <location>
        <begin position="6"/>
        <end position="123"/>
    </location>
</feature>
<dbReference type="InterPro" id="IPR050595">
    <property type="entry name" value="Bact_response_regulator"/>
</dbReference>
<dbReference type="Proteomes" id="UP000233414">
    <property type="component" value="Unassembled WGS sequence"/>
</dbReference>
<sequence>MNTKKRILIVEDEIALLSILHKKLESEEFTVFDAKNGEQGFEIALQEKPDLILLDIVMPVMDGITMLKKLRTESEWGKNAKVIMLTNLSDSEKVAEAMLFGFHSYLVKSDWKINDVVQKVKEKLEL</sequence>
<evidence type="ECO:0000259" key="7">
    <source>
        <dbReference type="PROSITE" id="PS50110"/>
    </source>
</evidence>
<dbReference type="InterPro" id="IPR011006">
    <property type="entry name" value="CheY-like_superfamily"/>
</dbReference>
<dbReference type="EMBL" id="PGYQ01000001">
    <property type="protein sequence ID" value="PKL72755.1"/>
    <property type="molecule type" value="Genomic_DNA"/>
</dbReference>
<feature type="modified residue" description="4-aspartylphosphate" evidence="6">
    <location>
        <position position="55"/>
    </location>
</feature>
<dbReference type="SMART" id="SM00448">
    <property type="entry name" value="REC"/>
    <property type="match status" value="1"/>
</dbReference>
<keyword evidence="5" id="KW-0804">Transcription</keyword>
<dbReference type="AlphaFoldDB" id="A0A2N1UPD7"/>
<evidence type="ECO:0000256" key="3">
    <source>
        <dbReference type="ARBA" id="ARBA00023015"/>
    </source>
</evidence>
<proteinExistence type="predicted"/>
<keyword evidence="1 6" id="KW-0597">Phosphoprotein</keyword>
<reference evidence="8 9" key="1">
    <citation type="journal article" date="2017" name="ISME J.">
        <title>Potential for microbial H2 and metal transformations associated with novel bacteria and archaea in deep terrestrial subsurface sediments.</title>
        <authorList>
            <person name="Hernsdorf A.W."/>
            <person name="Amano Y."/>
            <person name="Miyakawa K."/>
            <person name="Ise K."/>
            <person name="Suzuki Y."/>
            <person name="Anantharaman K."/>
            <person name="Probst A."/>
            <person name="Burstein D."/>
            <person name="Thomas B.C."/>
            <person name="Banfield J.F."/>
        </authorList>
    </citation>
    <scope>NUCLEOTIDE SEQUENCE [LARGE SCALE GENOMIC DNA]</scope>
    <source>
        <strain evidence="8">HGW-Kuenenbacteria-1</strain>
    </source>
</reference>
<dbReference type="PANTHER" id="PTHR44591:SF3">
    <property type="entry name" value="RESPONSE REGULATORY DOMAIN-CONTAINING PROTEIN"/>
    <property type="match status" value="1"/>
</dbReference>